<feature type="domain" description="NAC" evidence="6">
    <location>
        <begin position="26"/>
        <end position="185"/>
    </location>
</feature>
<evidence type="ECO:0000256" key="2">
    <source>
        <dbReference type="ARBA" id="ARBA00023125"/>
    </source>
</evidence>
<name>R4NHS0_JATCU</name>
<evidence type="ECO:0000256" key="4">
    <source>
        <dbReference type="ARBA" id="ARBA00023242"/>
    </source>
</evidence>
<dbReference type="GO" id="GO:0006355">
    <property type="term" value="P:regulation of DNA-templated transcription"/>
    <property type="evidence" value="ECO:0007669"/>
    <property type="project" value="InterPro"/>
</dbReference>
<feature type="region of interest" description="Disordered" evidence="5">
    <location>
        <begin position="361"/>
        <end position="387"/>
    </location>
</feature>
<keyword evidence="2" id="KW-0238">DNA-binding</keyword>
<dbReference type="Pfam" id="PF02365">
    <property type="entry name" value="NAM"/>
    <property type="match status" value="1"/>
</dbReference>
<protein>
    <submittedName>
        <fullName evidence="7">NAC transcription factor 059</fullName>
    </submittedName>
</protein>
<organism evidence="7">
    <name type="scientific">Jatropha curcas</name>
    <name type="common">Barbados nut</name>
    <dbReference type="NCBI Taxonomy" id="180498"/>
    <lineage>
        <taxon>Eukaryota</taxon>
        <taxon>Viridiplantae</taxon>
        <taxon>Streptophyta</taxon>
        <taxon>Embryophyta</taxon>
        <taxon>Tracheophyta</taxon>
        <taxon>Spermatophyta</taxon>
        <taxon>Magnoliopsida</taxon>
        <taxon>eudicotyledons</taxon>
        <taxon>Gunneridae</taxon>
        <taxon>Pentapetalae</taxon>
        <taxon>rosids</taxon>
        <taxon>fabids</taxon>
        <taxon>Malpighiales</taxon>
        <taxon>Euphorbiaceae</taxon>
        <taxon>Crotonoideae</taxon>
        <taxon>Jatropheae</taxon>
        <taxon>Jatropha</taxon>
    </lineage>
</organism>
<dbReference type="InterPro" id="IPR036093">
    <property type="entry name" value="NAC_dom_sf"/>
</dbReference>
<gene>
    <name evidence="8" type="ORF">JCGZ_18752</name>
</gene>
<dbReference type="PANTHER" id="PTHR31719">
    <property type="entry name" value="NAC TRANSCRIPTION FACTOR 56"/>
    <property type="match status" value="1"/>
</dbReference>
<dbReference type="PANTHER" id="PTHR31719:SF179">
    <property type="entry name" value="OS08G0148400 PROTEIN"/>
    <property type="match status" value="1"/>
</dbReference>
<dbReference type="SUPFAM" id="SSF101941">
    <property type="entry name" value="NAC domain"/>
    <property type="match status" value="1"/>
</dbReference>
<sequence>MEENNNQKTNESVFDLDDYDTFFNSLPVGYRFVPRDDELITHYLMNKIANNPMPRNRIRVVNFYKQSPQLLTEIYKLDKRRETEWYFFTPRNKKYPKGGRPNRRAGNGYWKPTGIDKFIPDKENPSGVRKSLDYYEGKQGSGKRTDWKMHEYVIIHGKHSPAISNQKEKDHMQLDEWVLCKLYNNKADSKKNEINEEEETSNSNATVPIASASNPELANDSMIIKQSMCYPQQDLSVSPRFPPSYPSSAIPPLPSALDYSRSDYGHHTSYPYSLLLPQPPALNYSCSDYGDHTSCPHSPLAPFPPVLDYSGNDYLNGYGISFQSHEPQPCNDYLNGYGISFQSHEPHPNYHNDFYESYSLHMANGDQPGSSNPNPNMHFVKEEYNDP</sequence>
<dbReference type="InterPro" id="IPR003441">
    <property type="entry name" value="NAC-dom"/>
</dbReference>
<dbReference type="GO" id="GO:0003677">
    <property type="term" value="F:DNA binding"/>
    <property type="evidence" value="ECO:0007669"/>
    <property type="project" value="UniProtKB-KW"/>
</dbReference>
<reference evidence="8 9" key="1">
    <citation type="journal article" date="2014" name="PLoS ONE">
        <title>Global Analysis of Gene Expression Profiles in Physic Nut (Jatropha curcas L.) Seedlings Exposed to Salt Stress.</title>
        <authorList>
            <person name="Zhang L."/>
            <person name="Zhang C."/>
            <person name="Wu P."/>
            <person name="Chen Y."/>
            <person name="Li M."/>
            <person name="Jiang H."/>
            <person name="Wu G."/>
        </authorList>
    </citation>
    <scope>NUCLEOTIDE SEQUENCE [LARGE SCALE GENOMIC DNA]</scope>
    <source>
        <strain evidence="9">cv. GZQX0401</strain>
        <tissue evidence="8">Young leaves</tissue>
    </source>
</reference>
<evidence type="ECO:0000313" key="8">
    <source>
        <dbReference type="EMBL" id="KDP29985.1"/>
    </source>
</evidence>
<evidence type="ECO:0000313" key="7">
    <source>
        <dbReference type="EMBL" id="AGL39715.1"/>
    </source>
</evidence>
<keyword evidence="9" id="KW-1185">Reference proteome</keyword>
<dbReference type="PROSITE" id="PS51005">
    <property type="entry name" value="NAC"/>
    <property type="match status" value="1"/>
</dbReference>
<accession>R4NHS0</accession>
<dbReference type="AlphaFoldDB" id="R4NHS0"/>
<reference evidence="7" key="2">
    <citation type="journal article" date="2015" name="PLoS ONE">
        <title>Genome-Wide Analysis of the NAC Gene Family in Physic Nut (Jatropha curcas L.).</title>
        <authorList>
            <person name="Wu Z."/>
            <person name="Xu X."/>
            <person name="Xiong W."/>
            <person name="Wu P."/>
            <person name="Chen Y."/>
            <person name="Li M."/>
            <person name="Wu G."/>
            <person name="Jiang H."/>
        </authorList>
    </citation>
    <scope>NUCLEOTIDE SEQUENCE</scope>
</reference>
<evidence type="ECO:0000313" key="9">
    <source>
        <dbReference type="Proteomes" id="UP000027138"/>
    </source>
</evidence>
<evidence type="ECO:0000256" key="5">
    <source>
        <dbReference type="SAM" id="MobiDB-lite"/>
    </source>
</evidence>
<evidence type="ECO:0000256" key="1">
    <source>
        <dbReference type="ARBA" id="ARBA00023015"/>
    </source>
</evidence>
<dbReference type="Gene3D" id="2.170.150.80">
    <property type="entry name" value="NAC domain"/>
    <property type="match status" value="1"/>
</dbReference>
<proteinExistence type="predicted"/>
<dbReference type="EMBL" id="KK914719">
    <property type="protein sequence ID" value="KDP29985.1"/>
    <property type="molecule type" value="Genomic_DNA"/>
</dbReference>
<dbReference type="Proteomes" id="UP000027138">
    <property type="component" value="Unassembled WGS sequence"/>
</dbReference>
<dbReference type="OrthoDB" id="910810at2759"/>
<keyword evidence="3" id="KW-0804">Transcription</keyword>
<keyword evidence="1" id="KW-0805">Transcription regulation</keyword>
<evidence type="ECO:0000259" key="6">
    <source>
        <dbReference type="PROSITE" id="PS51005"/>
    </source>
</evidence>
<keyword evidence="4" id="KW-0539">Nucleus</keyword>
<evidence type="ECO:0000256" key="3">
    <source>
        <dbReference type="ARBA" id="ARBA00023163"/>
    </source>
</evidence>
<dbReference type="EMBL" id="KC775337">
    <property type="protein sequence ID" value="AGL39715.1"/>
    <property type="molecule type" value="Genomic_DNA"/>
</dbReference>
<dbReference type="STRING" id="180498.R4NHS0"/>